<dbReference type="GO" id="GO:0005730">
    <property type="term" value="C:nucleolus"/>
    <property type="evidence" value="ECO:0007669"/>
    <property type="project" value="UniProtKB-SubCell"/>
</dbReference>
<evidence type="ECO:0000313" key="6">
    <source>
        <dbReference type="WBParaSite" id="nRc.2.0.1.t32244-RA"/>
    </source>
</evidence>
<feature type="region of interest" description="Disordered" evidence="3">
    <location>
        <begin position="18"/>
        <end position="37"/>
    </location>
</feature>
<evidence type="ECO:0000313" key="5">
    <source>
        <dbReference type="Proteomes" id="UP000887565"/>
    </source>
</evidence>
<evidence type="ECO:0000259" key="4">
    <source>
        <dbReference type="Pfam" id="PF08698"/>
    </source>
</evidence>
<dbReference type="InterPro" id="IPR039883">
    <property type="entry name" value="Fcf2/DNTTIP2"/>
</dbReference>
<dbReference type="InterPro" id="IPR014810">
    <property type="entry name" value="Fcf2_C"/>
</dbReference>
<dbReference type="GO" id="GO:0003723">
    <property type="term" value="F:RNA binding"/>
    <property type="evidence" value="ECO:0007669"/>
    <property type="project" value="TreeGrafter"/>
</dbReference>
<dbReference type="WBParaSite" id="nRc.2.0.1.t32244-RA">
    <property type="protein sequence ID" value="nRc.2.0.1.t32244-RA"/>
    <property type="gene ID" value="nRc.2.0.1.g32244"/>
</dbReference>
<dbReference type="AlphaFoldDB" id="A0A915K1Q2"/>
<dbReference type="GO" id="GO:0006396">
    <property type="term" value="P:RNA processing"/>
    <property type="evidence" value="ECO:0007669"/>
    <property type="project" value="TreeGrafter"/>
</dbReference>
<dbReference type="PANTHER" id="PTHR21686">
    <property type="entry name" value="DEOXYNUCLEOTIDYLTRANSFERASE TERMINAL-INTERACTING PROTEIN 2"/>
    <property type="match status" value="1"/>
</dbReference>
<keyword evidence="2" id="KW-0539">Nucleus</keyword>
<dbReference type="Pfam" id="PF08698">
    <property type="entry name" value="Fcf2"/>
    <property type="match status" value="1"/>
</dbReference>
<dbReference type="PANTHER" id="PTHR21686:SF12">
    <property type="entry name" value="DEOXYNUCLEOTIDYLTRANSFERASE TERMINAL-INTERACTING PROTEIN 2"/>
    <property type="match status" value="1"/>
</dbReference>
<comment type="subcellular location">
    <subcellularLocation>
        <location evidence="1">Nucleus</location>
        <location evidence="1">Nucleolus</location>
    </subcellularLocation>
</comment>
<organism evidence="5 6">
    <name type="scientific">Romanomermis culicivorax</name>
    <name type="common">Nematode worm</name>
    <dbReference type="NCBI Taxonomy" id="13658"/>
    <lineage>
        <taxon>Eukaryota</taxon>
        <taxon>Metazoa</taxon>
        <taxon>Ecdysozoa</taxon>
        <taxon>Nematoda</taxon>
        <taxon>Enoplea</taxon>
        <taxon>Dorylaimia</taxon>
        <taxon>Mermithida</taxon>
        <taxon>Mermithoidea</taxon>
        <taxon>Mermithidae</taxon>
        <taxon>Romanomermis</taxon>
    </lineage>
</organism>
<reference evidence="6" key="1">
    <citation type="submission" date="2022-11" db="UniProtKB">
        <authorList>
            <consortium name="WormBaseParasite"/>
        </authorList>
    </citation>
    <scope>IDENTIFICATION</scope>
</reference>
<evidence type="ECO:0000256" key="1">
    <source>
        <dbReference type="ARBA" id="ARBA00004604"/>
    </source>
</evidence>
<proteinExistence type="predicted"/>
<evidence type="ECO:0000256" key="2">
    <source>
        <dbReference type="ARBA" id="ARBA00023242"/>
    </source>
</evidence>
<name>A0A915K1Q2_ROMCU</name>
<protein>
    <submittedName>
        <fullName evidence="6">Fcf2 pre-rRNA processing C-terminal domain-containing protein</fullName>
    </submittedName>
</protein>
<sequence length="285" mass="33033">MNVICARRSKVFAHNDAEKVASDSEDDNSNELEMKRKPNVNFDPNLKAALSAIWDGKLFVPKNTVAESMQSNKDAEFCDLFFIDTGHNSSSKDVTVVNNDQKIDGKLIIENISKISSSPKTETSLENKDAAHKKIDEIMKKSVITSEYHSQEKVLPYYQSINAQRKKRKDWFDLPATELTDERKHDLEIMALRDVLDTKSFYRKDDRRVLPKYYQIGTVIEDATDFYSDRIPKKQRKQTIVDELLASSEFQKRQKAKYKEILMKKKAIAPKSLKFKKKKRKNDDK</sequence>
<accession>A0A915K1Q2</accession>
<feature type="domain" description="Fcf2 pre-rRNA processing C-terminal" evidence="4">
    <location>
        <begin position="165"/>
        <end position="257"/>
    </location>
</feature>
<dbReference type="Proteomes" id="UP000887565">
    <property type="component" value="Unplaced"/>
</dbReference>
<keyword evidence="5" id="KW-1185">Reference proteome</keyword>
<evidence type="ECO:0000256" key="3">
    <source>
        <dbReference type="SAM" id="MobiDB-lite"/>
    </source>
</evidence>